<accession>A0ABV8LHJ1</accession>
<dbReference type="RefSeq" id="WP_253759868.1">
    <property type="nucleotide sequence ID" value="NZ_JAMZDZ010000001.1"/>
</dbReference>
<feature type="domain" description="DUF559" evidence="1">
    <location>
        <begin position="224"/>
        <end position="288"/>
    </location>
</feature>
<dbReference type="Pfam" id="PF04480">
    <property type="entry name" value="DUF559"/>
    <property type="match status" value="1"/>
</dbReference>
<organism evidence="2 3">
    <name type="scientific">Hamadaea flava</name>
    <dbReference type="NCBI Taxonomy" id="1742688"/>
    <lineage>
        <taxon>Bacteria</taxon>
        <taxon>Bacillati</taxon>
        <taxon>Actinomycetota</taxon>
        <taxon>Actinomycetes</taxon>
        <taxon>Micromonosporales</taxon>
        <taxon>Micromonosporaceae</taxon>
        <taxon>Hamadaea</taxon>
    </lineage>
</organism>
<dbReference type="SUPFAM" id="SSF52980">
    <property type="entry name" value="Restriction endonuclease-like"/>
    <property type="match status" value="1"/>
</dbReference>
<name>A0ABV8LHJ1_9ACTN</name>
<evidence type="ECO:0000313" key="3">
    <source>
        <dbReference type="Proteomes" id="UP001595816"/>
    </source>
</evidence>
<dbReference type="InterPro" id="IPR007569">
    <property type="entry name" value="DUF559"/>
</dbReference>
<gene>
    <name evidence="2" type="ORF">ACFOZ4_03645</name>
</gene>
<evidence type="ECO:0000259" key="1">
    <source>
        <dbReference type="Pfam" id="PF04480"/>
    </source>
</evidence>
<sequence>MRLPIEPFRARDLLATGALSRDKLRGPRCRRLYRGIYVDADIPVDHRLWCSAAALLLPPGGAIGLLSAAALWDVPLLGPADPVTVVVPLGTSLRTQKHLVVRRAQLSALDVSEIFGVQVTSVPRTVFDVARLLPRVDAVVALDAFFKRRKAFPDQVLAYLDAHTAWPHVRAARTALSLSDGRAESVMETKLRLVLLDGGLPSPALQVRITRTLPDGRVRFLARVDLAYEEWKLAIEYDGDHHRDKATHRNDMERQNELYAAGWTVIRFNADDVLRFPDRTVALVRTALHRLGWRDPR</sequence>
<reference evidence="3" key="1">
    <citation type="journal article" date="2019" name="Int. J. Syst. Evol. Microbiol.">
        <title>The Global Catalogue of Microorganisms (GCM) 10K type strain sequencing project: providing services to taxonomists for standard genome sequencing and annotation.</title>
        <authorList>
            <consortium name="The Broad Institute Genomics Platform"/>
            <consortium name="The Broad Institute Genome Sequencing Center for Infectious Disease"/>
            <person name="Wu L."/>
            <person name="Ma J."/>
        </authorList>
    </citation>
    <scope>NUCLEOTIDE SEQUENCE [LARGE SCALE GENOMIC DNA]</scope>
    <source>
        <strain evidence="3">CGMCC 4.7289</strain>
    </source>
</reference>
<comment type="caution">
    <text evidence="2">The sequence shown here is derived from an EMBL/GenBank/DDBJ whole genome shotgun (WGS) entry which is preliminary data.</text>
</comment>
<protein>
    <submittedName>
        <fullName evidence="2">DUF559 domain-containing protein</fullName>
    </submittedName>
</protein>
<dbReference type="Gene3D" id="3.40.960.10">
    <property type="entry name" value="VSR Endonuclease"/>
    <property type="match status" value="1"/>
</dbReference>
<keyword evidence="3" id="KW-1185">Reference proteome</keyword>
<dbReference type="Proteomes" id="UP001595816">
    <property type="component" value="Unassembled WGS sequence"/>
</dbReference>
<evidence type="ECO:0000313" key="2">
    <source>
        <dbReference type="EMBL" id="MFC4129693.1"/>
    </source>
</evidence>
<proteinExistence type="predicted"/>
<dbReference type="EMBL" id="JBHSAY010000003">
    <property type="protein sequence ID" value="MFC4129693.1"/>
    <property type="molecule type" value="Genomic_DNA"/>
</dbReference>
<dbReference type="InterPro" id="IPR011335">
    <property type="entry name" value="Restrct_endonuc-II-like"/>
</dbReference>